<keyword evidence="2" id="KW-1185">Reference proteome</keyword>
<evidence type="ECO:0000313" key="1">
    <source>
        <dbReference type="EMBL" id="TCD11635.1"/>
    </source>
</evidence>
<dbReference type="Proteomes" id="UP000291485">
    <property type="component" value="Unassembled WGS sequence"/>
</dbReference>
<accession>A0A4R0P443</accession>
<dbReference type="RefSeq" id="WP_131556885.1">
    <property type="nucleotide sequence ID" value="NZ_SJSN01000003.1"/>
</dbReference>
<gene>
    <name evidence="1" type="ORF">EZ449_05080</name>
</gene>
<dbReference type="EMBL" id="SJSN01000003">
    <property type="protein sequence ID" value="TCD11635.1"/>
    <property type="molecule type" value="Genomic_DNA"/>
</dbReference>
<organism evidence="1 2">
    <name type="scientific">Pedobacter frigidisoli</name>
    <dbReference type="NCBI Taxonomy" id="2530455"/>
    <lineage>
        <taxon>Bacteria</taxon>
        <taxon>Pseudomonadati</taxon>
        <taxon>Bacteroidota</taxon>
        <taxon>Sphingobacteriia</taxon>
        <taxon>Sphingobacteriales</taxon>
        <taxon>Sphingobacteriaceae</taxon>
        <taxon>Pedobacter</taxon>
    </lineage>
</organism>
<dbReference type="PROSITE" id="PS51257">
    <property type="entry name" value="PROKAR_LIPOPROTEIN"/>
    <property type="match status" value="1"/>
</dbReference>
<comment type="caution">
    <text evidence="1">The sequence shown here is derived from an EMBL/GenBank/DDBJ whole genome shotgun (WGS) entry which is preliminary data.</text>
</comment>
<name>A0A4R0P443_9SPHI</name>
<evidence type="ECO:0000313" key="2">
    <source>
        <dbReference type="Proteomes" id="UP000291485"/>
    </source>
</evidence>
<reference evidence="1 2" key="1">
    <citation type="submission" date="2019-02" db="EMBL/GenBank/DDBJ databases">
        <title>Pedobacter sp. RP-3-11 sp. nov., isolated from Arctic soil.</title>
        <authorList>
            <person name="Dahal R.H."/>
        </authorList>
    </citation>
    <scope>NUCLEOTIDE SEQUENCE [LARGE SCALE GENOMIC DNA]</scope>
    <source>
        <strain evidence="1 2">RP-3-11</strain>
    </source>
</reference>
<protein>
    <submittedName>
        <fullName evidence="1">Uncharacterized protein</fullName>
    </submittedName>
</protein>
<sequence>MKKLSFALLIGMLFSCKSGPPRSKRDTILYDKTYLIFFNSTVWQDGSETLNYEIYKVDGSRDKFASGKAGITASSVRFQFENEDDIEKAINGFKSKYPDSRIYLDNQLKD</sequence>
<dbReference type="AlphaFoldDB" id="A0A4R0P443"/>
<proteinExistence type="predicted"/>